<evidence type="ECO:0000256" key="6">
    <source>
        <dbReference type="SAM" id="Phobius"/>
    </source>
</evidence>
<evidence type="ECO:0000313" key="7">
    <source>
        <dbReference type="EMBL" id="MDA3613993.1"/>
    </source>
</evidence>
<gene>
    <name evidence="7" type="ORF">O3P16_04195</name>
</gene>
<proteinExistence type="inferred from homology"/>
<evidence type="ECO:0000256" key="2">
    <source>
        <dbReference type="ARBA" id="ARBA00010544"/>
    </source>
</evidence>
<keyword evidence="3 6" id="KW-0812">Transmembrane</keyword>
<comment type="subcellular location">
    <subcellularLocation>
        <location evidence="1">Membrane</location>
        <topology evidence="1">Multi-pass membrane protein</topology>
    </subcellularLocation>
</comment>
<evidence type="ECO:0000256" key="1">
    <source>
        <dbReference type="ARBA" id="ARBA00004141"/>
    </source>
</evidence>
<organism evidence="7 8">
    <name type="scientific">Polluticaenibacter yanchengensis</name>
    <dbReference type="NCBI Taxonomy" id="3014562"/>
    <lineage>
        <taxon>Bacteria</taxon>
        <taxon>Pseudomonadati</taxon>
        <taxon>Bacteroidota</taxon>
        <taxon>Chitinophagia</taxon>
        <taxon>Chitinophagales</taxon>
        <taxon>Chitinophagaceae</taxon>
        <taxon>Polluticaenibacter</taxon>
    </lineage>
</organism>
<comment type="caution">
    <text evidence="7">The sequence shown here is derived from an EMBL/GenBank/DDBJ whole genome shotgun (WGS) entry which is preliminary data.</text>
</comment>
<dbReference type="EMBL" id="JAQGEF010000003">
    <property type="protein sequence ID" value="MDA3613993.1"/>
    <property type="molecule type" value="Genomic_DNA"/>
</dbReference>
<name>A0ABT4UII0_9BACT</name>
<feature type="transmembrane region" description="Helical" evidence="6">
    <location>
        <begin position="52"/>
        <end position="71"/>
    </location>
</feature>
<keyword evidence="5 6" id="KW-0472">Membrane</keyword>
<dbReference type="Pfam" id="PF03379">
    <property type="entry name" value="CcmB"/>
    <property type="match status" value="1"/>
</dbReference>
<reference evidence="7 8" key="1">
    <citation type="submission" date="2022-12" db="EMBL/GenBank/DDBJ databases">
        <title>Chitinophagaceae gen. sp. nov., a new member of the family Chitinophagaceae, isolated from soil in a chemical factory.</title>
        <authorList>
            <person name="Ke Z."/>
        </authorList>
    </citation>
    <scope>NUCLEOTIDE SEQUENCE [LARGE SCALE GENOMIC DNA]</scope>
    <source>
        <strain evidence="7 8">LY-5</strain>
    </source>
</reference>
<feature type="transmembrane region" description="Helical" evidence="6">
    <location>
        <begin position="156"/>
        <end position="177"/>
    </location>
</feature>
<evidence type="ECO:0000256" key="5">
    <source>
        <dbReference type="ARBA" id="ARBA00023136"/>
    </source>
</evidence>
<feature type="transmembrane region" description="Helical" evidence="6">
    <location>
        <begin position="91"/>
        <end position="113"/>
    </location>
</feature>
<feature type="transmembrane region" description="Helical" evidence="6">
    <location>
        <begin position="21"/>
        <end position="40"/>
    </location>
</feature>
<evidence type="ECO:0000256" key="4">
    <source>
        <dbReference type="ARBA" id="ARBA00022989"/>
    </source>
</evidence>
<feature type="transmembrane region" description="Helical" evidence="6">
    <location>
        <begin position="197"/>
        <end position="217"/>
    </location>
</feature>
<dbReference type="Proteomes" id="UP001210231">
    <property type="component" value="Unassembled WGS sequence"/>
</dbReference>
<protein>
    <submittedName>
        <fullName evidence="7">Heme exporter protein CcmB</fullName>
    </submittedName>
</protein>
<feature type="transmembrane region" description="Helical" evidence="6">
    <location>
        <begin position="125"/>
        <end position="149"/>
    </location>
</feature>
<comment type="similarity">
    <text evidence="2">Belongs to the CcmB/CycW/HelB family.</text>
</comment>
<keyword evidence="8" id="KW-1185">Reference proteome</keyword>
<keyword evidence="4 6" id="KW-1133">Transmembrane helix</keyword>
<dbReference type="RefSeq" id="WP_407030322.1">
    <property type="nucleotide sequence ID" value="NZ_JAQGEF010000003.1"/>
</dbReference>
<evidence type="ECO:0000256" key="3">
    <source>
        <dbReference type="ARBA" id="ARBA00022692"/>
    </source>
</evidence>
<dbReference type="InterPro" id="IPR003544">
    <property type="entry name" value="Cyt_c_biogenesis_CcmB"/>
</dbReference>
<accession>A0ABT4UII0</accession>
<sequence>MNVKHVSALIRKDLKLEFRSQQNFYGIIIYAISTVFILYLTSAQPDAKSWNALFWITQLFIVVNSVVKSFVGEAKGRELYHYSIVTPVEYLFSKMVLNVCYMIVLSLISMILFKALLGNPVQNALQFTGIVVLGGVGLTLVFTMLSAIASKARQQASLIAILGFPVIIPQLVLLVRVSKSGMGEVFKDGAVLQLTGMLIGLDILVIILAAILFPFLWKD</sequence>
<evidence type="ECO:0000313" key="8">
    <source>
        <dbReference type="Proteomes" id="UP001210231"/>
    </source>
</evidence>